<dbReference type="CDD" id="cd00336">
    <property type="entry name" value="Ribosomal_L22"/>
    <property type="match status" value="1"/>
</dbReference>
<evidence type="ECO:0000256" key="7">
    <source>
        <dbReference type="PROSITE-ProRule" id="PRU00228"/>
    </source>
</evidence>
<dbReference type="Gene3D" id="3.90.470.10">
    <property type="entry name" value="Ribosomal protein L22/L17"/>
    <property type="match status" value="1"/>
</dbReference>
<dbReference type="AlphaFoldDB" id="A0AAD5LLT9"/>
<feature type="compositionally biased region" description="Basic and acidic residues" evidence="9">
    <location>
        <begin position="110"/>
        <end position="120"/>
    </location>
</feature>
<evidence type="ECO:0000256" key="6">
    <source>
        <dbReference type="ARBA" id="ARBA00023274"/>
    </source>
</evidence>
<dbReference type="PROSITE" id="PS50135">
    <property type="entry name" value="ZF_ZZ_2"/>
    <property type="match status" value="1"/>
</dbReference>
<keyword evidence="12" id="KW-1185">Reference proteome</keyword>
<protein>
    <recommendedName>
        <fullName evidence="10">ZZ-type domain-containing protein</fullName>
    </recommendedName>
</protein>
<gene>
    <name evidence="11" type="ORF">P43SY_005166</name>
</gene>
<dbReference type="GO" id="GO:0003735">
    <property type="term" value="F:structural constituent of ribosome"/>
    <property type="evidence" value="ECO:0007669"/>
    <property type="project" value="InterPro"/>
</dbReference>
<evidence type="ECO:0000256" key="1">
    <source>
        <dbReference type="ARBA" id="ARBA00009451"/>
    </source>
</evidence>
<dbReference type="EMBL" id="JAKCXM010000087">
    <property type="protein sequence ID" value="KAJ0403172.1"/>
    <property type="molecule type" value="Genomic_DNA"/>
</dbReference>
<dbReference type="SMART" id="SM00291">
    <property type="entry name" value="ZnF_ZZ"/>
    <property type="match status" value="1"/>
</dbReference>
<feature type="region of interest" description="Disordered" evidence="9">
    <location>
        <begin position="1"/>
        <end position="51"/>
    </location>
</feature>
<keyword evidence="6 8" id="KW-0687">Ribonucleoprotein</keyword>
<feature type="domain" description="ZZ-type" evidence="10">
    <location>
        <begin position="245"/>
        <end position="299"/>
    </location>
</feature>
<dbReference type="GO" id="GO:0005762">
    <property type="term" value="C:mitochondrial large ribosomal subunit"/>
    <property type="evidence" value="ECO:0007669"/>
    <property type="project" value="TreeGrafter"/>
</dbReference>
<dbReference type="SUPFAM" id="SSF57850">
    <property type="entry name" value="RING/U-box"/>
    <property type="match status" value="1"/>
</dbReference>
<dbReference type="SUPFAM" id="SSF54843">
    <property type="entry name" value="Ribosomal protein L22"/>
    <property type="match status" value="1"/>
</dbReference>
<feature type="region of interest" description="Disordered" evidence="9">
    <location>
        <begin position="104"/>
        <end position="132"/>
    </location>
</feature>
<evidence type="ECO:0000256" key="8">
    <source>
        <dbReference type="RuleBase" id="RU004005"/>
    </source>
</evidence>
<evidence type="ECO:0000259" key="10">
    <source>
        <dbReference type="PROSITE" id="PS50135"/>
    </source>
</evidence>
<evidence type="ECO:0000313" key="11">
    <source>
        <dbReference type="EMBL" id="KAJ0403172.1"/>
    </source>
</evidence>
<evidence type="ECO:0000313" key="12">
    <source>
        <dbReference type="Proteomes" id="UP001209570"/>
    </source>
</evidence>
<sequence length="615" mass="67224">MPPTTTENPASASSAHVSPDKPPALVMGSPDDTEVDEDLPSGDELGTPLGAAGSAFDFDDEAYSSHRFIGPSVTGEDNSARALHGIRRVDVHAKPPRFVSDVASQSILPTERRSSSEMSEHSSSMTPTRSLSTDQQLGLFRVTFSEEVLGFTTQIGIIAGDVLISVNGHAVEAHTTTEELQHLLDSQPMPRTIIFSRPTHEQPAEQVHPKPTGRALPFGGKLSSALSYGSSLLPVKLKRKKSVVHKNTSCEGCGMSPIAGALWTCSVCSNYNLCGECYDAGTHGMENTDAMQALNEAIVQEKLVKKCKRLTAEFLLSLRRDICKGRPDKFEYMGNWIADIVSGTAASKITVRGIEVPHLPPAARQRFVSNLMPLVSNRTDIEVNIEWLPDDTDRSSVEVGDTSELEAGEELEKLRIWISDKKSRTANPFTGAASSGVAIRATGASFGGIHHFSTEAEATQDATSAFLEATEGDDVRTVKTMKMNIRYSPRKLTYLAQQIRGLPANEALLQMKFSPKRKAEIVRKTVQNAVNLADIKYQIEPENLQVAECFVNKGHYLKRLRIMGRGRSGIMHHPHSHLTVVLREFDPSKKPLNRFMTKKLARESASKASPEQASE</sequence>
<dbReference type="Pfam" id="PF00569">
    <property type="entry name" value="ZZ"/>
    <property type="match status" value="1"/>
</dbReference>
<dbReference type="InterPro" id="IPR047867">
    <property type="entry name" value="Ribosomal_uL22_bac/org-type"/>
</dbReference>
<proteinExistence type="inferred from homology"/>
<dbReference type="PANTHER" id="PTHR13501">
    <property type="entry name" value="CHLOROPLAST 50S RIBOSOMAL PROTEIN L22-RELATED"/>
    <property type="match status" value="1"/>
</dbReference>
<dbReference type="Gene3D" id="3.30.60.90">
    <property type="match status" value="1"/>
</dbReference>
<keyword evidence="2" id="KW-0479">Metal-binding</keyword>
<feature type="compositionally biased region" description="Polar residues" evidence="9">
    <location>
        <begin position="1"/>
        <end position="16"/>
    </location>
</feature>
<dbReference type="PANTHER" id="PTHR13501:SF8">
    <property type="entry name" value="LARGE RIBOSOMAL SUBUNIT PROTEIN UL22M"/>
    <property type="match status" value="1"/>
</dbReference>
<keyword evidence="5 8" id="KW-0689">Ribosomal protein</keyword>
<dbReference type="InterPro" id="IPR001063">
    <property type="entry name" value="Ribosomal_uL22"/>
</dbReference>
<feature type="compositionally biased region" description="Acidic residues" evidence="9">
    <location>
        <begin position="31"/>
        <end position="41"/>
    </location>
</feature>
<evidence type="ECO:0000256" key="2">
    <source>
        <dbReference type="ARBA" id="ARBA00022723"/>
    </source>
</evidence>
<name>A0AAD5LLT9_PYTIN</name>
<dbReference type="InterPro" id="IPR036394">
    <property type="entry name" value="Ribosomal_uL22_sf"/>
</dbReference>
<dbReference type="GO" id="GO:0006412">
    <property type="term" value="P:translation"/>
    <property type="evidence" value="ECO:0007669"/>
    <property type="project" value="InterPro"/>
</dbReference>
<reference evidence="11" key="1">
    <citation type="submission" date="2021-12" db="EMBL/GenBank/DDBJ databases">
        <title>Prjna785345.</title>
        <authorList>
            <person name="Rujirawat T."/>
            <person name="Krajaejun T."/>
        </authorList>
    </citation>
    <scope>NUCLEOTIDE SEQUENCE</scope>
    <source>
        <strain evidence="11">Pi057C3</strain>
    </source>
</reference>
<keyword evidence="4" id="KW-0862">Zinc</keyword>
<dbReference type="InterPro" id="IPR043145">
    <property type="entry name" value="Znf_ZZ_sf"/>
</dbReference>
<dbReference type="InterPro" id="IPR000433">
    <property type="entry name" value="Znf_ZZ"/>
</dbReference>
<dbReference type="Proteomes" id="UP001209570">
    <property type="component" value="Unassembled WGS sequence"/>
</dbReference>
<keyword evidence="3 7" id="KW-0863">Zinc-finger</keyword>
<evidence type="ECO:0000256" key="4">
    <source>
        <dbReference type="ARBA" id="ARBA00022833"/>
    </source>
</evidence>
<accession>A0AAD5LLT9</accession>
<dbReference type="GO" id="GO:0008270">
    <property type="term" value="F:zinc ion binding"/>
    <property type="evidence" value="ECO:0007669"/>
    <property type="project" value="UniProtKB-KW"/>
</dbReference>
<evidence type="ECO:0000256" key="5">
    <source>
        <dbReference type="ARBA" id="ARBA00022980"/>
    </source>
</evidence>
<comment type="caution">
    <text evidence="11">The sequence shown here is derived from an EMBL/GenBank/DDBJ whole genome shotgun (WGS) entry which is preliminary data.</text>
</comment>
<evidence type="ECO:0000256" key="3">
    <source>
        <dbReference type="ARBA" id="ARBA00022771"/>
    </source>
</evidence>
<dbReference type="Pfam" id="PF00237">
    <property type="entry name" value="Ribosomal_L22"/>
    <property type="match status" value="1"/>
</dbReference>
<organism evidence="11 12">
    <name type="scientific">Pythium insidiosum</name>
    <name type="common">Pythiosis disease agent</name>
    <dbReference type="NCBI Taxonomy" id="114742"/>
    <lineage>
        <taxon>Eukaryota</taxon>
        <taxon>Sar</taxon>
        <taxon>Stramenopiles</taxon>
        <taxon>Oomycota</taxon>
        <taxon>Peronosporomycetes</taxon>
        <taxon>Pythiales</taxon>
        <taxon>Pythiaceae</taxon>
        <taxon>Pythium</taxon>
    </lineage>
</organism>
<evidence type="ECO:0000256" key="9">
    <source>
        <dbReference type="SAM" id="MobiDB-lite"/>
    </source>
</evidence>
<comment type="similarity">
    <text evidence="1 8">Belongs to the universal ribosomal protein uL22 family.</text>
</comment>